<dbReference type="InterPro" id="IPR003729">
    <property type="entry name" value="Bi_nuclease_dom"/>
</dbReference>
<feature type="domain" description="BFN" evidence="7">
    <location>
        <begin position="257"/>
        <end position="393"/>
    </location>
</feature>
<keyword evidence="3 6" id="KW-0731">Sigma factor</keyword>
<protein>
    <recommendedName>
        <fullName evidence="6">RNA polymerase sigma factor</fullName>
    </recommendedName>
</protein>
<dbReference type="GO" id="GO:0004518">
    <property type="term" value="F:nuclease activity"/>
    <property type="evidence" value="ECO:0007669"/>
    <property type="project" value="InterPro"/>
</dbReference>
<comment type="similarity">
    <text evidence="1 6">Belongs to the sigma-70 factor family. ECF subfamily.</text>
</comment>
<evidence type="ECO:0000256" key="2">
    <source>
        <dbReference type="ARBA" id="ARBA00023015"/>
    </source>
</evidence>
<dbReference type="NCBIfam" id="TIGR02937">
    <property type="entry name" value="sigma70-ECF"/>
    <property type="match status" value="1"/>
</dbReference>
<dbReference type="GO" id="GO:0006950">
    <property type="term" value="P:response to stress"/>
    <property type="evidence" value="ECO:0007669"/>
    <property type="project" value="UniProtKB-ARBA"/>
</dbReference>
<accession>A0A160T3N2</accession>
<proteinExistence type="inferred from homology"/>
<dbReference type="InterPro" id="IPR036388">
    <property type="entry name" value="WH-like_DNA-bd_sf"/>
</dbReference>
<dbReference type="KEGG" id="pbf:CFX0092_A2526"/>
<dbReference type="Gene3D" id="1.10.10.10">
    <property type="entry name" value="Winged helix-like DNA-binding domain superfamily/Winged helix DNA-binding domain"/>
    <property type="match status" value="1"/>
</dbReference>
<dbReference type="InterPro" id="IPR013324">
    <property type="entry name" value="RNA_pol_sigma_r3/r4-like"/>
</dbReference>
<evidence type="ECO:0000256" key="3">
    <source>
        <dbReference type="ARBA" id="ARBA00023082"/>
    </source>
</evidence>
<evidence type="ECO:0000256" key="6">
    <source>
        <dbReference type="RuleBase" id="RU000716"/>
    </source>
</evidence>
<evidence type="ECO:0000313" key="9">
    <source>
        <dbReference type="Proteomes" id="UP000215027"/>
    </source>
</evidence>
<dbReference type="InterPro" id="IPR013325">
    <property type="entry name" value="RNA_pol_sigma_r2"/>
</dbReference>
<dbReference type="InterPro" id="IPR013249">
    <property type="entry name" value="RNA_pol_sigma70_r4_t2"/>
</dbReference>
<keyword evidence="5 6" id="KW-0804">Transcription</keyword>
<dbReference type="OrthoDB" id="158189at2"/>
<dbReference type="SUPFAM" id="SSF103256">
    <property type="entry name" value="Hypothetical protein TM0160"/>
    <property type="match status" value="1"/>
</dbReference>
<keyword evidence="2 6" id="KW-0805">Transcription regulation</keyword>
<evidence type="ECO:0000256" key="1">
    <source>
        <dbReference type="ARBA" id="ARBA00010641"/>
    </source>
</evidence>
<evidence type="ECO:0000313" key="8">
    <source>
        <dbReference type="EMBL" id="CUS04404.2"/>
    </source>
</evidence>
<dbReference type="Gene3D" id="3.10.690.10">
    <property type="entry name" value="Bifunctional nuclease domain"/>
    <property type="match status" value="1"/>
</dbReference>
<dbReference type="InterPro" id="IPR039425">
    <property type="entry name" value="RNA_pol_sigma-70-like"/>
</dbReference>
<dbReference type="InterPro" id="IPR036104">
    <property type="entry name" value="BFN_sf"/>
</dbReference>
<organism evidence="8 9">
    <name type="scientific">Candidatus Promineifilum breve</name>
    <dbReference type="NCBI Taxonomy" id="1806508"/>
    <lineage>
        <taxon>Bacteria</taxon>
        <taxon>Bacillati</taxon>
        <taxon>Chloroflexota</taxon>
        <taxon>Ardenticatenia</taxon>
        <taxon>Candidatus Promineifilales</taxon>
        <taxon>Candidatus Promineifilaceae</taxon>
        <taxon>Candidatus Promineifilum</taxon>
    </lineage>
</organism>
<dbReference type="Pfam" id="PF02577">
    <property type="entry name" value="BFN_dom"/>
    <property type="match status" value="1"/>
</dbReference>
<dbReference type="InterPro" id="IPR007627">
    <property type="entry name" value="RNA_pol_sigma70_r2"/>
</dbReference>
<gene>
    <name evidence="8" type="ORF">CFX0092_A2526</name>
</gene>
<reference evidence="8" key="1">
    <citation type="submission" date="2016-01" db="EMBL/GenBank/DDBJ databases">
        <authorList>
            <person name="Mcilroy J.S."/>
            <person name="Karst M S."/>
            <person name="Albertsen M."/>
        </authorList>
    </citation>
    <scope>NUCLEOTIDE SEQUENCE</scope>
    <source>
        <strain evidence="8">Cfx-K</strain>
    </source>
</reference>
<dbReference type="Gene3D" id="1.10.1740.10">
    <property type="match status" value="1"/>
</dbReference>
<dbReference type="PROSITE" id="PS51658">
    <property type="entry name" value="BFN"/>
    <property type="match status" value="1"/>
</dbReference>
<evidence type="ECO:0000259" key="7">
    <source>
        <dbReference type="PROSITE" id="PS51658"/>
    </source>
</evidence>
<dbReference type="PANTHER" id="PTHR43133:SF8">
    <property type="entry name" value="RNA POLYMERASE SIGMA FACTOR HI_1459-RELATED"/>
    <property type="match status" value="1"/>
</dbReference>
<dbReference type="RefSeq" id="WP_095043737.1">
    <property type="nucleotide sequence ID" value="NZ_LN890655.1"/>
</dbReference>
<dbReference type="EMBL" id="LN890655">
    <property type="protein sequence ID" value="CUS04404.2"/>
    <property type="molecule type" value="Genomic_DNA"/>
</dbReference>
<evidence type="ECO:0000256" key="4">
    <source>
        <dbReference type="ARBA" id="ARBA00023125"/>
    </source>
</evidence>
<dbReference type="AlphaFoldDB" id="A0A160T3N2"/>
<keyword evidence="9" id="KW-1185">Reference proteome</keyword>
<keyword evidence="4 6" id="KW-0238">DNA-binding</keyword>
<dbReference type="SUPFAM" id="SSF88946">
    <property type="entry name" value="Sigma2 domain of RNA polymerase sigma factors"/>
    <property type="match status" value="1"/>
</dbReference>
<dbReference type="InterPro" id="IPR000838">
    <property type="entry name" value="RNA_pol_sigma70_ECF_CS"/>
</dbReference>
<dbReference type="Pfam" id="PF04542">
    <property type="entry name" value="Sigma70_r2"/>
    <property type="match status" value="1"/>
</dbReference>
<dbReference type="GO" id="GO:0016987">
    <property type="term" value="F:sigma factor activity"/>
    <property type="evidence" value="ECO:0007669"/>
    <property type="project" value="UniProtKB-KW"/>
</dbReference>
<sequence length="419" mass="46888">MDEVSDAELVLRCRAGEREAFSLLANRHEAQLRRLLQGILYSRAEADDVLQETLLQAYLSIDILRQPQRFAPWLYAIALNMARGRLRQPSRFVPLETDTEASRDAESQPEQWVQKREARSRLEQALAELPEAEREAISLVYGDGLSHQETAHRLGVSLGAVKVRVHRGRRRLQVALQADYAPVAGRTQRVRRKNMMIPVVVHDILAGESPIDPRIALAAQLSAMPEVTREPFLAGVALTLEPRQPLRWSLYRSPDPTLALTPDQQQAYEEATRGLWPHRIVLLKEVEGNRALPIWIGPIDAVALAAQLTSRRPPRPLTADLMTTLLQLADLRVEQVIIGKLHEQIFYASIVARTPKQVAEIDCRPSDGINLAVRLDAPLYVAEEVMAQAGITPNGDGIYSIGDNPDERMPVHSLIHAQT</sequence>
<dbReference type="SUPFAM" id="SSF88659">
    <property type="entry name" value="Sigma3 and sigma4 domains of RNA polymerase sigma factors"/>
    <property type="match status" value="1"/>
</dbReference>
<dbReference type="GO" id="GO:0006352">
    <property type="term" value="P:DNA-templated transcription initiation"/>
    <property type="evidence" value="ECO:0007669"/>
    <property type="project" value="InterPro"/>
</dbReference>
<dbReference type="PANTHER" id="PTHR43133">
    <property type="entry name" value="RNA POLYMERASE ECF-TYPE SIGMA FACTO"/>
    <property type="match status" value="1"/>
</dbReference>
<name>A0A160T3N2_9CHLR</name>
<evidence type="ECO:0000256" key="5">
    <source>
        <dbReference type="ARBA" id="ARBA00023163"/>
    </source>
</evidence>
<dbReference type="InterPro" id="IPR014284">
    <property type="entry name" value="RNA_pol_sigma-70_dom"/>
</dbReference>
<dbReference type="GO" id="GO:0003677">
    <property type="term" value="F:DNA binding"/>
    <property type="evidence" value="ECO:0007669"/>
    <property type="project" value="UniProtKB-KW"/>
</dbReference>
<dbReference type="PROSITE" id="PS01063">
    <property type="entry name" value="SIGMA70_ECF"/>
    <property type="match status" value="1"/>
</dbReference>
<dbReference type="CDD" id="cd06171">
    <property type="entry name" value="Sigma70_r4"/>
    <property type="match status" value="1"/>
</dbReference>
<dbReference type="Proteomes" id="UP000215027">
    <property type="component" value="Chromosome I"/>
</dbReference>
<dbReference type="Pfam" id="PF08281">
    <property type="entry name" value="Sigma70_r4_2"/>
    <property type="match status" value="1"/>
</dbReference>